<feature type="compositionally biased region" description="Basic residues" evidence="1">
    <location>
        <begin position="1"/>
        <end position="10"/>
    </location>
</feature>
<accession>A0A8J8P6M9</accession>
<keyword evidence="3" id="KW-1185">Reference proteome</keyword>
<protein>
    <submittedName>
        <fullName evidence="2">Uncharacterized protein</fullName>
    </submittedName>
</protein>
<dbReference type="AlphaFoldDB" id="A0A8J8P6M9"/>
<proteinExistence type="predicted"/>
<sequence>MVRKAKKRPRPFQQKVQQNSRPISTSQRLHPTRVSQTASVSKQRKMEKMDQRMANQMAATKEIPQAATIPIIPPNSLLPILKRSRQWRFKCALGRFQAGVGKFRQALSTISLKTITMISLLLDRASRRVTS</sequence>
<comment type="caution">
    <text evidence="2">The sequence shown here is derived from an EMBL/GenBank/DDBJ whole genome shotgun (WGS) entry which is preliminary data.</text>
</comment>
<dbReference type="EMBL" id="RRYP01000752">
    <property type="protein sequence ID" value="TNV86904.1"/>
    <property type="molecule type" value="Genomic_DNA"/>
</dbReference>
<gene>
    <name evidence="2" type="ORF">FGO68_gene2418</name>
</gene>
<evidence type="ECO:0000256" key="1">
    <source>
        <dbReference type="SAM" id="MobiDB-lite"/>
    </source>
</evidence>
<organism evidence="2 3">
    <name type="scientific">Halteria grandinella</name>
    <dbReference type="NCBI Taxonomy" id="5974"/>
    <lineage>
        <taxon>Eukaryota</taxon>
        <taxon>Sar</taxon>
        <taxon>Alveolata</taxon>
        <taxon>Ciliophora</taxon>
        <taxon>Intramacronucleata</taxon>
        <taxon>Spirotrichea</taxon>
        <taxon>Stichotrichia</taxon>
        <taxon>Sporadotrichida</taxon>
        <taxon>Halteriidae</taxon>
        <taxon>Halteria</taxon>
    </lineage>
</organism>
<evidence type="ECO:0000313" key="3">
    <source>
        <dbReference type="Proteomes" id="UP000785679"/>
    </source>
</evidence>
<reference evidence="2" key="1">
    <citation type="submission" date="2019-06" db="EMBL/GenBank/DDBJ databases">
        <authorList>
            <person name="Zheng W."/>
        </authorList>
    </citation>
    <scope>NUCLEOTIDE SEQUENCE</scope>
    <source>
        <strain evidence="2">QDHG01</strain>
    </source>
</reference>
<dbReference type="Proteomes" id="UP000785679">
    <property type="component" value="Unassembled WGS sequence"/>
</dbReference>
<feature type="region of interest" description="Disordered" evidence="1">
    <location>
        <begin position="1"/>
        <end position="57"/>
    </location>
</feature>
<feature type="compositionally biased region" description="Polar residues" evidence="1">
    <location>
        <begin position="14"/>
        <end position="41"/>
    </location>
</feature>
<evidence type="ECO:0000313" key="2">
    <source>
        <dbReference type="EMBL" id="TNV86904.1"/>
    </source>
</evidence>
<name>A0A8J8P6M9_HALGN</name>